<feature type="domain" description="OmpA-like" evidence="3">
    <location>
        <begin position="130"/>
        <end position="281"/>
    </location>
</feature>
<dbReference type="PANTHER" id="PTHR30329">
    <property type="entry name" value="STATOR ELEMENT OF FLAGELLAR MOTOR COMPLEX"/>
    <property type="match status" value="1"/>
</dbReference>
<dbReference type="InterPro" id="IPR050330">
    <property type="entry name" value="Bact_OuterMem_StrucFunc"/>
</dbReference>
<keyword evidence="2" id="KW-0812">Transmembrane</keyword>
<accession>A0ABT3TB87</accession>
<evidence type="ECO:0000259" key="3">
    <source>
        <dbReference type="PROSITE" id="PS51123"/>
    </source>
</evidence>
<comment type="caution">
    <text evidence="4">The sequence shown here is derived from an EMBL/GenBank/DDBJ whole genome shotgun (WGS) entry which is preliminary data.</text>
</comment>
<protein>
    <recommendedName>
        <fullName evidence="3">OmpA-like domain-containing protein</fullName>
    </recommendedName>
</protein>
<proteinExistence type="predicted"/>
<dbReference type="PROSITE" id="PS51123">
    <property type="entry name" value="OMPA_2"/>
    <property type="match status" value="1"/>
</dbReference>
<reference evidence="4" key="1">
    <citation type="submission" date="2019-02" db="EMBL/GenBank/DDBJ databases">
        <authorList>
            <person name="Li S.-H."/>
        </authorList>
    </citation>
    <scope>NUCLEOTIDE SEQUENCE</scope>
    <source>
        <strain evidence="4">IMCC11814</strain>
    </source>
</reference>
<dbReference type="RefSeq" id="WP_279250867.1">
    <property type="nucleotide sequence ID" value="NZ_SHNO01000002.1"/>
</dbReference>
<evidence type="ECO:0000313" key="5">
    <source>
        <dbReference type="Proteomes" id="UP001143304"/>
    </source>
</evidence>
<gene>
    <name evidence="4" type="ORF">EYC82_17200</name>
</gene>
<dbReference type="Gene3D" id="3.30.1330.60">
    <property type="entry name" value="OmpA-like domain"/>
    <property type="match status" value="1"/>
</dbReference>
<keyword evidence="5" id="KW-1185">Reference proteome</keyword>
<evidence type="ECO:0000256" key="2">
    <source>
        <dbReference type="SAM" id="Phobius"/>
    </source>
</evidence>
<keyword evidence="2" id="KW-1133">Transmembrane helix</keyword>
<evidence type="ECO:0000313" key="4">
    <source>
        <dbReference type="EMBL" id="MCX2979081.1"/>
    </source>
</evidence>
<dbReference type="InterPro" id="IPR006665">
    <property type="entry name" value="OmpA-like"/>
</dbReference>
<keyword evidence="1 2" id="KW-0472">Membrane</keyword>
<organism evidence="4 5">
    <name type="scientific">Candidatus Marimicrobium litorale</name>
    <dbReference type="NCBI Taxonomy" id="2518991"/>
    <lineage>
        <taxon>Bacteria</taxon>
        <taxon>Pseudomonadati</taxon>
        <taxon>Pseudomonadota</taxon>
        <taxon>Gammaproteobacteria</taxon>
        <taxon>Cellvibrionales</taxon>
        <taxon>Halieaceae</taxon>
        <taxon>Marimicrobium</taxon>
    </lineage>
</organism>
<feature type="transmembrane region" description="Helical" evidence="2">
    <location>
        <begin position="24"/>
        <end position="41"/>
    </location>
</feature>
<dbReference type="Proteomes" id="UP001143304">
    <property type="component" value="Unassembled WGS sequence"/>
</dbReference>
<evidence type="ECO:0000256" key="1">
    <source>
        <dbReference type="PROSITE-ProRule" id="PRU00473"/>
    </source>
</evidence>
<dbReference type="EMBL" id="SHNO01000002">
    <property type="protein sequence ID" value="MCX2979081.1"/>
    <property type="molecule type" value="Genomic_DNA"/>
</dbReference>
<dbReference type="PANTHER" id="PTHR30329:SF21">
    <property type="entry name" value="LIPOPROTEIN YIAD-RELATED"/>
    <property type="match status" value="1"/>
</dbReference>
<name>A0ABT3TB87_9GAMM</name>
<dbReference type="InterPro" id="IPR036737">
    <property type="entry name" value="OmpA-like_sf"/>
</dbReference>
<dbReference type="SUPFAM" id="SSF103088">
    <property type="entry name" value="OmpA-like"/>
    <property type="match status" value="1"/>
</dbReference>
<sequence>MTWRDNHQDGEHEEESFFVSMSDIMVGLLFIFIILVVFFVLQVRIEVEKFEDLTAECSADEDETSEGDVLGAYRTKVGNQRTEILEGLKSFFAREGFTEIEIDTSNGVLRFPDGVLFGSGQYEFEEGTRTDAAVVTLANALAEVLPCSVLSKNGVPFKARDLCEHEVTEFSNSNNAFVEAVYIEGHTDNDAILPGGLRGDANIDSNLKLSARRATNTYERVTGLRAEIANFFGLTAVQDAIRVEPAIAVSGYGEQRPIANNDDLGAKKINRRIDVRIVMYQPYDYRSLKLLRQHLDGSAGGGAHDEMD</sequence>